<reference evidence="2 3" key="1">
    <citation type="journal article" date="2018" name="Mol. Plant">
        <title>The genome of Artemisia annua provides insight into the evolution of Asteraceae family and artemisinin biosynthesis.</title>
        <authorList>
            <person name="Shen Q."/>
            <person name="Zhang L."/>
            <person name="Liao Z."/>
            <person name="Wang S."/>
            <person name="Yan T."/>
            <person name="Shi P."/>
            <person name="Liu M."/>
            <person name="Fu X."/>
            <person name="Pan Q."/>
            <person name="Wang Y."/>
            <person name="Lv Z."/>
            <person name="Lu X."/>
            <person name="Zhang F."/>
            <person name="Jiang W."/>
            <person name="Ma Y."/>
            <person name="Chen M."/>
            <person name="Hao X."/>
            <person name="Li L."/>
            <person name="Tang Y."/>
            <person name="Lv G."/>
            <person name="Zhou Y."/>
            <person name="Sun X."/>
            <person name="Brodelius P.E."/>
            <person name="Rose J.K.C."/>
            <person name="Tang K."/>
        </authorList>
    </citation>
    <scope>NUCLEOTIDE SEQUENCE [LARGE SCALE GENOMIC DNA]</scope>
    <source>
        <strain evidence="3">cv. Huhao1</strain>
        <tissue evidence="2">Leaf</tissue>
    </source>
</reference>
<organism evidence="2 3">
    <name type="scientific">Artemisia annua</name>
    <name type="common">Sweet wormwood</name>
    <dbReference type="NCBI Taxonomy" id="35608"/>
    <lineage>
        <taxon>Eukaryota</taxon>
        <taxon>Viridiplantae</taxon>
        <taxon>Streptophyta</taxon>
        <taxon>Embryophyta</taxon>
        <taxon>Tracheophyta</taxon>
        <taxon>Spermatophyta</taxon>
        <taxon>Magnoliopsida</taxon>
        <taxon>eudicotyledons</taxon>
        <taxon>Gunneridae</taxon>
        <taxon>Pentapetalae</taxon>
        <taxon>asterids</taxon>
        <taxon>campanulids</taxon>
        <taxon>Asterales</taxon>
        <taxon>Asteraceae</taxon>
        <taxon>Asteroideae</taxon>
        <taxon>Anthemideae</taxon>
        <taxon>Artemisiinae</taxon>
        <taxon>Artemisia</taxon>
    </lineage>
</organism>
<keyword evidence="3" id="KW-1185">Reference proteome</keyword>
<protein>
    <recommendedName>
        <fullName evidence="1">NYN domain-containing protein</fullName>
    </recommendedName>
</protein>
<dbReference type="AlphaFoldDB" id="A0A2U1QMX7"/>
<dbReference type="GO" id="GO:0010468">
    <property type="term" value="P:regulation of gene expression"/>
    <property type="evidence" value="ECO:0007669"/>
    <property type="project" value="InterPro"/>
</dbReference>
<gene>
    <name evidence="2" type="ORF">CTI12_AA001180</name>
</gene>
<dbReference type="GO" id="GO:0005777">
    <property type="term" value="C:peroxisome"/>
    <property type="evidence" value="ECO:0007669"/>
    <property type="project" value="InterPro"/>
</dbReference>
<dbReference type="EMBL" id="PKPP01000023">
    <property type="protein sequence ID" value="PWA99364.1"/>
    <property type="molecule type" value="Genomic_DNA"/>
</dbReference>
<name>A0A2U1QMX7_ARTAN</name>
<evidence type="ECO:0000313" key="2">
    <source>
        <dbReference type="EMBL" id="PWA99364.1"/>
    </source>
</evidence>
<sequence length="272" mass="30787">MKYYYLGRRISCAIICDFENVKVPNDMGINYSEAAQNIQAGITANLRNVNMDSFIVCGNSTASSTTKKQRSDVYIEGADLADVPVGTADAADRELVIKMVMFARANPPPTFMFLMTGDEDLYQILRRFFENGYSNVLVYPDCYSRELLDVVHYAVPSRRFLGDELHLQDQMRLQPLNQLQNSDKKSVQTVVYWDAVTCRIPASLHRQEIEHIRSKVLQIVGGTQIQIRAYFDIGTLPSFEVPGVIYIEATVMVAKSHNRSFLSGQSHVARER</sequence>
<dbReference type="Proteomes" id="UP000245207">
    <property type="component" value="Unassembled WGS sequence"/>
</dbReference>
<dbReference type="STRING" id="35608.A0A2U1QMX7"/>
<accession>A0A2U1QMX7</accession>
<dbReference type="GO" id="GO:0004540">
    <property type="term" value="F:RNA nuclease activity"/>
    <property type="evidence" value="ECO:0007669"/>
    <property type="project" value="InterPro"/>
</dbReference>
<dbReference type="PANTHER" id="PTHR14379">
    <property type="entry name" value="LIMKAIN B LKAP"/>
    <property type="match status" value="1"/>
</dbReference>
<dbReference type="OrthoDB" id="549353at2759"/>
<dbReference type="Pfam" id="PF01936">
    <property type="entry name" value="NYN"/>
    <property type="match status" value="1"/>
</dbReference>
<proteinExistence type="predicted"/>
<evidence type="ECO:0000313" key="3">
    <source>
        <dbReference type="Proteomes" id="UP000245207"/>
    </source>
</evidence>
<feature type="domain" description="NYN" evidence="1">
    <location>
        <begin position="13"/>
        <end position="155"/>
    </location>
</feature>
<dbReference type="InterPro" id="IPR024768">
    <property type="entry name" value="Marf1"/>
</dbReference>
<evidence type="ECO:0000259" key="1">
    <source>
        <dbReference type="Pfam" id="PF01936"/>
    </source>
</evidence>
<dbReference type="InterPro" id="IPR021139">
    <property type="entry name" value="NYN"/>
</dbReference>
<comment type="caution">
    <text evidence="2">The sequence shown here is derived from an EMBL/GenBank/DDBJ whole genome shotgun (WGS) entry which is preliminary data.</text>
</comment>
<dbReference type="PANTHER" id="PTHR14379:SF3">
    <property type="entry name" value="MEIOSIS REGULATOR AND MRNA STABILITY FACTOR 1"/>
    <property type="match status" value="1"/>
</dbReference>